<dbReference type="Gene3D" id="3.90.550.10">
    <property type="entry name" value="Spore Coat Polysaccharide Biosynthesis Protein SpsA, Chain A"/>
    <property type="match status" value="1"/>
</dbReference>
<dbReference type="InterPro" id="IPR050834">
    <property type="entry name" value="Glycosyltransf_2"/>
</dbReference>
<dbReference type="Proteomes" id="UP000178230">
    <property type="component" value="Unassembled WGS sequence"/>
</dbReference>
<evidence type="ECO:0000313" key="4">
    <source>
        <dbReference type="Proteomes" id="UP000178230"/>
    </source>
</evidence>
<accession>A0A1F5YK42</accession>
<dbReference type="CDD" id="cd00761">
    <property type="entry name" value="Glyco_tranf_GTA_type"/>
    <property type="match status" value="1"/>
</dbReference>
<dbReference type="SUPFAM" id="SSF53448">
    <property type="entry name" value="Nucleotide-diphospho-sugar transferases"/>
    <property type="match status" value="1"/>
</dbReference>
<evidence type="ECO:0000259" key="2">
    <source>
        <dbReference type="Pfam" id="PF00535"/>
    </source>
</evidence>
<dbReference type="Pfam" id="PF00535">
    <property type="entry name" value="Glycos_transf_2"/>
    <property type="match status" value="1"/>
</dbReference>
<name>A0A1F5YK42_9BACT</name>
<reference evidence="3 4" key="1">
    <citation type="journal article" date="2016" name="Nat. Commun.">
        <title>Thousands of microbial genomes shed light on interconnected biogeochemical processes in an aquifer system.</title>
        <authorList>
            <person name="Anantharaman K."/>
            <person name="Brown C.T."/>
            <person name="Hug L.A."/>
            <person name="Sharon I."/>
            <person name="Castelle C.J."/>
            <person name="Probst A.J."/>
            <person name="Thomas B.C."/>
            <person name="Singh A."/>
            <person name="Wilkins M.J."/>
            <person name="Karaoz U."/>
            <person name="Brodie E.L."/>
            <person name="Williams K.H."/>
            <person name="Hubbard S.S."/>
            <person name="Banfield J.F."/>
        </authorList>
    </citation>
    <scope>NUCLEOTIDE SEQUENCE [LARGE SCALE GENOMIC DNA]</scope>
</reference>
<keyword evidence="1" id="KW-0472">Membrane</keyword>
<dbReference type="PANTHER" id="PTHR43685:SF2">
    <property type="entry name" value="GLYCOSYLTRANSFERASE 2-LIKE DOMAIN-CONTAINING PROTEIN"/>
    <property type="match status" value="1"/>
</dbReference>
<feature type="transmembrane region" description="Helical" evidence="1">
    <location>
        <begin position="124"/>
        <end position="145"/>
    </location>
</feature>
<proteinExistence type="predicted"/>
<feature type="non-terminal residue" evidence="3">
    <location>
        <position position="198"/>
    </location>
</feature>
<dbReference type="InterPro" id="IPR001173">
    <property type="entry name" value="Glyco_trans_2-like"/>
</dbReference>
<organism evidence="3 4">
    <name type="scientific">Candidatus Gottesmanbacteria bacterium RBG_13_37_7</name>
    <dbReference type="NCBI Taxonomy" id="1798369"/>
    <lineage>
        <taxon>Bacteria</taxon>
        <taxon>Candidatus Gottesmaniibacteriota</taxon>
    </lineage>
</organism>
<gene>
    <name evidence="3" type="ORF">A2Y99_04230</name>
</gene>
<dbReference type="InterPro" id="IPR029044">
    <property type="entry name" value="Nucleotide-diphossugar_trans"/>
</dbReference>
<dbReference type="AlphaFoldDB" id="A0A1F5YK42"/>
<dbReference type="EMBL" id="MFIY01000004">
    <property type="protein sequence ID" value="OGG00541.1"/>
    <property type="molecule type" value="Genomic_DNA"/>
</dbReference>
<feature type="domain" description="Glycosyltransferase 2-like" evidence="2">
    <location>
        <begin position="7"/>
        <end position="127"/>
    </location>
</feature>
<evidence type="ECO:0000256" key="1">
    <source>
        <dbReference type="SAM" id="Phobius"/>
    </source>
</evidence>
<comment type="caution">
    <text evidence="3">The sequence shown here is derived from an EMBL/GenBank/DDBJ whole genome shotgun (WGS) entry which is preliminary data.</text>
</comment>
<evidence type="ECO:0000313" key="3">
    <source>
        <dbReference type="EMBL" id="OGG00541.1"/>
    </source>
</evidence>
<sequence>MRKPLISVVIPAYNEERYLPLCLESLKKQTFTDFEIIVIDNNCTDKTAVIAKKFGVKMVKEKIQGMIPARNRGFDEARTDFIARTDADTIVSSNWLESIYQAFQANPQAVALTGSFTFPRVNPLYAFILKLFAYLCYYYLSYLLMGHFPLGGPNYALRKNAWEKVKGKIHLNDKLVHEDMDMSCHLSEIGKVLYVPSV</sequence>
<keyword evidence="1" id="KW-1133">Transmembrane helix</keyword>
<keyword evidence="1" id="KW-0812">Transmembrane</keyword>
<protein>
    <recommendedName>
        <fullName evidence="2">Glycosyltransferase 2-like domain-containing protein</fullName>
    </recommendedName>
</protein>
<dbReference type="PANTHER" id="PTHR43685">
    <property type="entry name" value="GLYCOSYLTRANSFERASE"/>
    <property type="match status" value="1"/>
</dbReference>